<proteinExistence type="evidence at transcript level"/>
<dbReference type="AlphaFoldDB" id="I3SA56"/>
<name>I3SA56_LOTJA</name>
<sequence>MQPFKKEIWPYLRKRPHLQSVTWHSCSEILQLRSEIMQSWNEIMQLQLFSIEITPPLVAIYKRVLQDAKFHVVSSIYTILSNRYTI</sequence>
<dbReference type="EMBL" id="BT137353">
    <property type="protein sequence ID" value="AFK37148.1"/>
    <property type="molecule type" value="mRNA"/>
</dbReference>
<accession>I3SA56</accession>
<protein>
    <submittedName>
        <fullName evidence="1">Uncharacterized protein</fullName>
    </submittedName>
</protein>
<evidence type="ECO:0000313" key="1">
    <source>
        <dbReference type="EMBL" id="AFK37148.1"/>
    </source>
</evidence>
<reference evidence="1" key="1">
    <citation type="submission" date="2012-05" db="EMBL/GenBank/DDBJ databases">
        <authorList>
            <person name="Krishnakumar V."/>
            <person name="Cheung F."/>
            <person name="Xiao Y."/>
            <person name="Chan A."/>
            <person name="Moskal W.A."/>
            <person name="Town C.D."/>
        </authorList>
    </citation>
    <scope>NUCLEOTIDE SEQUENCE</scope>
</reference>
<organism evidence="1">
    <name type="scientific">Lotus japonicus</name>
    <name type="common">Lotus corniculatus var. japonicus</name>
    <dbReference type="NCBI Taxonomy" id="34305"/>
    <lineage>
        <taxon>Eukaryota</taxon>
        <taxon>Viridiplantae</taxon>
        <taxon>Streptophyta</taxon>
        <taxon>Embryophyta</taxon>
        <taxon>Tracheophyta</taxon>
        <taxon>Spermatophyta</taxon>
        <taxon>Magnoliopsida</taxon>
        <taxon>eudicotyledons</taxon>
        <taxon>Gunneridae</taxon>
        <taxon>Pentapetalae</taxon>
        <taxon>rosids</taxon>
        <taxon>fabids</taxon>
        <taxon>Fabales</taxon>
        <taxon>Fabaceae</taxon>
        <taxon>Papilionoideae</taxon>
        <taxon>50 kb inversion clade</taxon>
        <taxon>NPAAA clade</taxon>
        <taxon>Hologalegina</taxon>
        <taxon>robinioid clade</taxon>
        <taxon>Loteae</taxon>
        <taxon>Lotus</taxon>
    </lineage>
</organism>